<dbReference type="Proteomes" id="UP000008177">
    <property type="component" value="Unplaced contigs"/>
</dbReference>
<reference evidence="2" key="1">
    <citation type="journal article" date="2011" name="PLoS Genet.">
        <title>Genomic analysis of the necrotrophic fungal pathogens Sclerotinia sclerotiorum and Botrytis cinerea.</title>
        <authorList>
            <person name="Amselem J."/>
            <person name="Cuomo C.A."/>
            <person name="van Kan J.A."/>
            <person name="Viaud M."/>
            <person name="Benito E.P."/>
            <person name="Couloux A."/>
            <person name="Coutinho P.M."/>
            <person name="de Vries R.P."/>
            <person name="Dyer P.S."/>
            <person name="Fillinger S."/>
            <person name="Fournier E."/>
            <person name="Gout L."/>
            <person name="Hahn M."/>
            <person name="Kohn L."/>
            <person name="Lapalu N."/>
            <person name="Plummer K.M."/>
            <person name="Pradier J.M."/>
            <person name="Quevillon E."/>
            <person name="Sharon A."/>
            <person name="Simon A."/>
            <person name="ten Have A."/>
            <person name="Tudzynski B."/>
            <person name="Tudzynski P."/>
            <person name="Wincker P."/>
            <person name="Andrew M."/>
            <person name="Anthouard V."/>
            <person name="Beever R.E."/>
            <person name="Beffa R."/>
            <person name="Benoit I."/>
            <person name="Bouzid O."/>
            <person name="Brault B."/>
            <person name="Chen Z."/>
            <person name="Choquer M."/>
            <person name="Collemare J."/>
            <person name="Cotton P."/>
            <person name="Danchin E.G."/>
            <person name="Da Silva C."/>
            <person name="Gautier A."/>
            <person name="Giraud C."/>
            <person name="Giraud T."/>
            <person name="Gonzalez C."/>
            <person name="Grossetete S."/>
            <person name="Guldener U."/>
            <person name="Henrissat B."/>
            <person name="Howlett B.J."/>
            <person name="Kodira C."/>
            <person name="Kretschmer M."/>
            <person name="Lappartient A."/>
            <person name="Leroch M."/>
            <person name="Levis C."/>
            <person name="Mauceli E."/>
            <person name="Neuveglise C."/>
            <person name="Oeser B."/>
            <person name="Pearson M."/>
            <person name="Poulain J."/>
            <person name="Poussereau N."/>
            <person name="Quesneville H."/>
            <person name="Rascle C."/>
            <person name="Schumacher J."/>
            <person name="Segurens B."/>
            <person name="Sexton A."/>
            <person name="Silva E."/>
            <person name="Sirven C."/>
            <person name="Soanes D.M."/>
            <person name="Talbot N.J."/>
            <person name="Templeton M."/>
            <person name="Yandava C."/>
            <person name="Yarden O."/>
            <person name="Zeng Q."/>
            <person name="Rollins J.A."/>
            <person name="Lebrun M.H."/>
            <person name="Dickman M."/>
        </authorList>
    </citation>
    <scope>NUCLEOTIDE SEQUENCE [LARGE SCALE GENOMIC DNA]</scope>
    <source>
        <strain evidence="2">T4</strain>
    </source>
</reference>
<dbReference type="HOGENOM" id="CLU_3013915_0_0_1"/>
<evidence type="ECO:0000313" key="2">
    <source>
        <dbReference type="Proteomes" id="UP000008177"/>
    </source>
</evidence>
<protein>
    <submittedName>
        <fullName evidence="1">Uncharacterized protein</fullName>
    </submittedName>
</protein>
<dbReference type="InParanoid" id="G2Y1I5"/>
<sequence>MCSFWPPRSAIPKSRLFTPAKVPVPITKRLKPAFAHATSSGDTTITQLNLPSIDLS</sequence>
<dbReference type="EMBL" id="FQ790282">
    <property type="protein sequence ID" value="CCD46525.1"/>
    <property type="molecule type" value="Genomic_DNA"/>
</dbReference>
<organism evidence="1 2">
    <name type="scientific">Botryotinia fuckeliana (strain T4)</name>
    <name type="common">Noble rot fungus</name>
    <name type="synonym">Botrytis cinerea</name>
    <dbReference type="NCBI Taxonomy" id="999810"/>
    <lineage>
        <taxon>Eukaryota</taxon>
        <taxon>Fungi</taxon>
        <taxon>Dikarya</taxon>
        <taxon>Ascomycota</taxon>
        <taxon>Pezizomycotina</taxon>
        <taxon>Leotiomycetes</taxon>
        <taxon>Helotiales</taxon>
        <taxon>Sclerotiniaceae</taxon>
        <taxon>Botrytis</taxon>
    </lineage>
</organism>
<name>G2Y1I5_BOTF4</name>
<dbReference type="AlphaFoldDB" id="G2Y1I5"/>
<accession>G2Y1I5</accession>
<gene>
    <name evidence="1" type="ORF">BofuT4_P041360.1</name>
</gene>
<evidence type="ECO:0000313" key="1">
    <source>
        <dbReference type="EMBL" id="CCD46525.1"/>
    </source>
</evidence>
<proteinExistence type="predicted"/>